<evidence type="ECO:0000256" key="1">
    <source>
        <dbReference type="SAM" id="Phobius"/>
    </source>
</evidence>
<dbReference type="EMBL" id="AWSJ01000159">
    <property type="protein sequence ID" value="ERI09385.1"/>
    <property type="molecule type" value="Genomic_DNA"/>
</dbReference>
<evidence type="ECO:0000313" key="2">
    <source>
        <dbReference type="EMBL" id="ERI09385.1"/>
    </source>
</evidence>
<reference evidence="2 3" key="1">
    <citation type="submission" date="2013-08" db="EMBL/GenBank/DDBJ databases">
        <authorList>
            <person name="Weinstock G."/>
            <person name="Sodergren E."/>
            <person name="Wylie T."/>
            <person name="Fulton L."/>
            <person name="Fulton R."/>
            <person name="Fronick C."/>
            <person name="O'Laughlin M."/>
            <person name="Godfrey J."/>
            <person name="Miner T."/>
            <person name="Herter B."/>
            <person name="Appelbaum E."/>
            <person name="Cordes M."/>
            <person name="Lek S."/>
            <person name="Wollam A."/>
            <person name="Pepin K.H."/>
            <person name="Palsikar V.B."/>
            <person name="Mitreva M."/>
            <person name="Wilson R.K."/>
        </authorList>
    </citation>
    <scope>NUCLEOTIDE SEQUENCE [LARGE SCALE GENOMIC DNA]</scope>
    <source>
        <strain evidence="2 3">ATCC 12856</strain>
    </source>
</reference>
<sequence>HSGAYWIINTLVVSYPFILLLYVCLLIKNILCYSYKKGGV</sequence>
<keyword evidence="3" id="KW-1185">Reference proteome</keyword>
<comment type="caution">
    <text evidence="2">The sequence shown here is derived from an EMBL/GenBank/DDBJ whole genome shotgun (WGS) entry which is preliminary data.</text>
</comment>
<name>U1X336_ANEAE</name>
<feature type="transmembrane region" description="Helical" evidence="1">
    <location>
        <begin position="6"/>
        <end position="27"/>
    </location>
</feature>
<accession>U1X336</accession>
<gene>
    <name evidence="2" type="ORF">HMPREF0083_02555</name>
</gene>
<feature type="non-terminal residue" evidence="2">
    <location>
        <position position="1"/>
    </location>
</feature>
<dbReference type="Proteomes" id="UP000016511">
    <property type="component" value="Unassembled WGS sequence"/>
</dbReference>
<proteinExistence type="predicted"/>
<keyword evidence="1" id="KW-0812">Transmembrane</keyword>
<keyword evidence="1" id="KW-1133">Transmembrane helix</keyword>
<protein>
    <submittedName>
        <fullName evidence="2">Uncharacterized protein</fullName>
    </submittedName>
</protein>
<keyword evidence="1" id="KW-0472">Membrane</keyword>
<evidence type="ECO:0000313" key="3">
    <source>
        <dbReference type="Proteomes" id="UP000016511"/>
    </source>
</evidence>
<dbReference type="HOGENOM" id="CLU_3280879_0_0_9"/>
<dbReference type="AlphaFoldDB" id="U1X336"/>
<organism evidence="2 3">
    <name type="scientific">Aneurinibacillus aneurinilyticus ATCC 12856</name>
    <dbReference type="NCBI Taxonomy" id="649747"/>
    <lineage>
        <taxon>Bacteria</taxon>
        <taxon>Bacillati</taxon>
        <taxon>Bacillota</taxon>
        <taxon>Bacilli</taxon>
        <taxon>Bacillales</taxon>
        <taxon>Paenibacillaceae</taxon>
        <taxon>Aneurinibacillus group</taxon>
        <taxon>Aneurinibacillus</taxon>
    </lineage>
</organism>